<evidence type="ECO:0000256" key="5">
    <source>
        <dbReference type="ARBA" id="ARBA00022692"/>
    </source>
</evidence>
<dbReference type="GO" id="GO:0022857">
    <property type="term" value="F:transmembrane transporter activity"/>
    <property type="evidence" value="ECO:0007669"/>
    <property type="project" value="InterPro"/>
</dbReference>
<dbReference type="PANTHER" id="PTHR30614:SF37">
    <property type="entry name" value="AMINO-ACID ABC TRANSPORTER PERMEASE PROTEIN YHDX-RELATED"/>
    <property type="match status" value="1"/>
</dbReference>
<feature type="transmembrane region" description="Helical" evidence="9">
    <location>
        <begin position="258"/>
        <end position="281"/>
    </location>
</feature>
<dbReference type="Proteomes" id="UP000599024">
    <property type="component" value="Unassembled WGS sequence"/>
</dbReference>
<comment type="subcellular location">
    <subcellularLocation>
        <location evidence="1">Cell inner membrane</location>
        <topology evidence="1">Multi-pass membrane protein</topology>
    </subcellularLocation>
    <subcellularLocation>
        <location evidence="9">Cell membrane</location>
        <topology evidence="9">Multi-pass membrane protein</topology>
    </subcellularLocation>
</comment>
<feature type="transmembrane region" description="Helical" evidence="9">
    <location>
        <begin position="121"/>
        <end position="143"/>
    </location>
</feature>
<keyword evidence="4" id="KW-1003">Cell membrane</keyword>
<feature type="transmembrane region" description="Helical" evidence="9">
    <location>
        <begin position="19"/>
        <end position="37"/>
    </location>
</feature>
<keyword evidence="5 9" id="KW-0812">Transmembrane</keyword>
<evidence type="ECO:0000256" key="8">
    <source>
        <dbReference type="ARBA" id="ARBA00023136"/>
    </source>
</evidence>
<feature type="transmembrane region" description="Helical" evidence="9">
    <location>
        <begin position="359"/>
        <end position="381"/>
    </location>
</feature>
<dbReference type="InterPro" id="IPR035906">
    <property type="entry name" value="MetI-like_sf"/>
</dbReference>
<evidence type="ECO:0000256" key="6">
    <source>
        <dbReference type="ARBA" id="ARBA00022970"/>
    </source>
</evidence>
<evidence type="ECO:0000256" key="7">
    <source>
        <dbReference type="ARBA" id="ARBA00022989"/>
    </source>
</evidence>
<accession>A0A8J6TA68</accession>
<feature type="transmembrane region" description="Helical" evidence="9">
    <location>
        <begin position="49"/>
        <end position="69"/>
    </location>
</feature>
<dbReference type="GO" id="GO:0006865">
    <property type="term" value="P:amino acid transport"/>
    <property type="evidence" value="ECO:0007669"/>
    <property type="project" value="UniProtKB-KW"/>
</dbReference>
<sequence>MGQTEQKQSWWNNGQNRALVFQVVLTLAVVLFFWYIINNTLLNMEKRGIATGFGFLSQAAGFGIIQHLVAYDETYSFGRTFLVGLLNTLLVAVIGIVFATIIGLVVGVARLSSNWLISTLAAVYIEVFRNIPLLLQIFFWYFAVLRGLPLPRGSWEVNESFFMNIRGLYIPRPIFESGFSWVIWAVVLAFVVAFVIRRWARRRQAETGQQFNSTLAGLGVILILPLTVFFAVGSPLSWEVPVLKGFNFKGGMVVIPELTALVVALSIYTGAFIAEIVRSGILAVSHGQTEAALSLGLRPRRVLSLVVIPQALRVIIPQQTSQYLNLVKNSSLATAIGYPDLVSVFAGTTLNQTGQAMEVIAMTMGVYLFISLTISALMNWYNKKKMLIER</sequence>
<dbReference type="GO" id="GO:0043190">
    <property type="term" value="C:ATP-binding cassette (ABC) transporter complex"/>
    <property type="evidence" value="ECO:0007669"/>
    <property type="project" value="InterPro"/>
</dbReference>
<feature type="transmembrane region" description="Helical" evidence="9">
    <location>
        <begin position="178"/>
        <end position="196"/>
    </location>
</feature>
<proteinExistence type="inferred from homology"/>
<dbReference type="AlphaFoldDB" id="A0A8J6TA68"/>
<keyword evidence="8 9" id="KW-0472">Membrane</keyword>
<feature type="transmembrane region" description="Helical" evidence="9">
    <location>
        <begin position="81"/>
        <end position="109"/>
    </location>
</feature>
<evidence type="ECO:0000256" key="4">
    <source>
        <dbReference type="ARBA" id="ARBA00022475"/>
    </source>
</evidence>
<gene>
    <name evidence="11" type="ORF">H8E79_09075</name>
</gene>
<dbReference type="SUPFAM" id="SSF161098">
    <property type="entry name" value="MetI-like"/>
    <property type="match status" value="2"/>
</dbReference>
<keyword evidence="3 9" id="KW-0813">Transport</keyword>
<dbReference type="CDD" id="cd06261">
    <property type="entry name" value="TM_PBP2"/>
    <property type="match status" value="1"/>
</dbReference>
<evidence type="ECO:0000256" key="9">
    <source>
        <dbReference type="RuleBase" id="RU363032"/>
    </source>
</evidence>
<keyword evidence="7 9" id="KW-1133">Transmembrane helix</keyword>
<keyword evidence="6" id="KW-0029">Amino-acid transport</keyword>
<dbReference type="InterPro" id="IPR010065">
    <property type="entry name" value="AA_ABC_transptr_permease_3TM"/>
</dbReference>
<dbReference type="InterPro" id="IPR000515">
    <property type="entry name" value="MetI-like"/>
</dbReference>
<feature type="domain" description="ABC transmembrane type-1" evidence="10">
    <location>
        <begin position="85"/>
        <end position="378"/>
    </location>
</feature>
<dbReference type="Gene3D" id="1.10.3720.10">
    <property type="entry name" value="MetI-like"/>
    <property type="match status" value="2"/>
</dbReference>
<feature type="transmembrane region" description="Helical" evidence="9">
    <location>
        <begin position="216"/>
        <end position="238"/>
    </location>
</feature>
<comment type="caution">
    <text evidence="11">The sequence shown here is derived from an EMBL/GenBank/DDBJ whole genome shotgun (WGS) entry which is preliminary data.</text>
</comment>
<organism evidence="11 12">
    <name type="scientific">Candidatus Desulfatifera sulfidica</name>
    <dbReference type="NCBI Taxonomy" id="2841691"/>
    <lineage>
        <taxon>Bacteria</taxon>
        <taxon>Pseudomonadati</taxon>
        <taxon>Thermodesulfobacteriota</taxon>
        <taxon>Desulfobulbia</taxon>
        <taxon>Desulfobulbales</taxon>
        <taxon>Desulfobulbaceae</taxon>
        <taxon>Candidatus Desulfatifera</taxon>
    </lineage>
</organism>
<dbReference type="Pfam" id="PF00528">
    <property type="entry name" value="BPD_transp_1"/>
    <property type="match status" value="1"/>
</dbReference>
<evidence type="ECO:0000256" key="2">
    <source>
        <dbReference type="ARBA" id="ARBA00010072"/>
    </source>
</evidence>
<dbReference type="InterPro" id="IPR043429">
    <property type="entry name" value="ArtM/GltK/GlnP/TcyL/YhdX-like"/>
</dbReference>
<dbReference type="EMBL" id="JACNLK010000088">
    <property type="protein sequence ID" value="MBC8209301.1"/>
    <property type="molecule type" value="Genomic_DNA"/>
</dbReference>
<evidence type="ECO:0000259" key="10">
    <source>
        <dbReference type="PROSITE" id="PS50928"/>
    </source>
</evidence>
<evidence type="ECO:0000256" key="1">
    <source>
        <dbReference type="ARBA" id="ARBA00004429"/>
    </source>
</evidence>
<evidence type="ECO:0000313" key="12">
    <source>
        <dbReference type="Proteomes" id="UP000599024"/>
    </source>
</evidence>
<dbReference type="NCBIfam" id="TIGR01726">
    <property type="entry name" value="HEQRo_perm_3TM"/>
    <property type="match status" value="1"/>
</dbReference>
<dbReference type="PANTHER" id="PTHR30614">
    <property type="entry name" value="MEMBRANE COMPONENT OF AMINO ACID ABC TRANSPORTER"/>
    <property type="match status" value="1"/>
</dbReference>
<evidence type="ECO:0000256" key="3">
    <source>
        <dbReference type="ARBA" id="ARBA00022448"/>
    </source>
</evidence>
<comment type="similarity">
    <text evidence="2">Belongs to the binding-protein-dependent transport system permease family. HisMQ subfamily.</text>
</comment>
<evidence type="ECO:0000313" key="11">
    <source>
        <dbReference type="EMBL" id="MBC8209301.1"/>
    </source>
</evidence>
<name>A0A8J6TA68_9BACT</name>
<reference evidence="11 12" key="1">
    <citation type="submission" date="2020-08" db="EMBL/GenBank/DDBJ databases">
        <title>Bridging the membrane lipid divide: bacteria of the FCB group superphylum have the potential to synthesize archaeal ether lipids.</title>
        <authorList>
            <person name="Villanueva L."/>
            <person name="Von Meijenfeldt F.A.B."/>
            <person name="Westbye A.B."/>
            <person name="Yadav S."/>
            <person name="Hopmans E.C."/>
            <person name="Dutilh B.E."/>
            <person name="Sinninghe Damste J.S."/>
        </authorList>
    </citation>
    <scope>NUCLEOTIDE SEQUENCE [LARGE SCALE GENOMIC DNA]</scope>
    <source>
        <strain evidence="11">NIOZ-UU81</strain>
    </source>
</reference>
<dbReference type="PROSITE" id="PS50928">
    <property type="entry name" value="ABC_TM1"/>
    <property type="match status" value="1"/>
</dbReference>
<protein>
    <submittedName>
        <fullName evidence="11">Amino acid ABC transporter permease</fullName>
    </submittedName>
</protein>